<name>A0ACC4DG32_PURLI</name>
<evidence type="ECO:0000313" key="1">
    <source>
        <dbReference type="EMBL" id="KAL3954554.1"/>
    </source>
</evidence>
<dbReference type="EMBL" id="JBGNUJ010000010">
    <property type="protein sequence ID" value="KAL3954554.1"/>
    <property type="molecule type" value="Genomic_DNA"/>
</dbReference>
<dbReference type="Proteomes" id="UP001638806">
    <property type="component" value="Unassembled WGS sequence"/>
</dbReference>
<protein>
    <submittedName>
        <fullName evidence="1">Uncharacterized protein</fullName>
    </submittedName>
</protein>
<organism evidence="1 2">
    <name type="scientific">Purpureocillium lilacinum</name>
    <name type="common">Paecilomyces lilacinus</name>
    <dbReference type="NCBI Taxonomy" id="33203"/>
    <lineage>
        <taxon>Eukaryota</taxon>
        <taxon>Fungi</taxon>
        <taxon>Dikarya</taxon>
        <taxon>Ascomycota</taxon>
        <taxon>Pezizomycotina</taxon>
        <taxon>Sordariomycetes</taxon>
        <taxon>Hypocreomycetidae</taxon>
        <taxon>Hypocreales</taxon>
        <taxon>Ophiocordycipitaceae</taxon>
        <taxon>Purpureocillium</taxon>
    </lineage>
</organism>
<evidence type="ECO:0000313" key="2">
    <source>
        <dbReference type="Proteomes" id="UP001638806"/>
    </source>
</evidence>
<reference evidence="1" key="1">
    <citation type="submission" date="2024-12" db="EMBL/GenBank/DDBJ databases">
        <title>Comparative genomics and development of molecular markers within Purpureocillium lilacinum and among Purpureocillium species.</title>
        <authorList>
            <person name="Yeh Z.-Y."/>
            <person name="Ni N.-T."/>
            <person name="Lo P.-H."/>
            <person name="Mushyakhwo K."/>
            <person name="Lin C.-F."/>
            <person name="Nai Y.-S."/>
        </authorList>
    </citation>
    <scope>NUCLEOTIDE SEQUENCE</scope>
    <source>
        <strain evidence="1">NCHU-NPUST-175</strain>
    </source>
</reference>
<keyword evidence="2" id="KW-1185">Reference proteome</keyword>
<accession>A0ACC4DG32</accession>
<gene>
    <name evidence="1" type="ORF">ACCO45_010117</name>
</gene>
<comment type="caution">
    <text evidence="1">The sequence shown here is derived from an EMBL/GenBank/DDBJ whole genome shotgun (WGS) entry which is preliminary data.</text>
</comment>
<sequence length="125" mass="13104">MPASVTSSYVRSAIGGPAGGPRTKTEFREAKGPPEPTCLVALFAGSRGCWGLRKMPARDAAAMQRSASRRIAVRVLPTRWSMAAAQHSNHGQCSSCGGAAASDLRDMGKILNTTITTRSGSRASR</sequence>
<proteinExistence type="predicted"/>